<dbReference type="GeneID" id="25263680"/>
<dbReference type="SMART" id="SM00066">
    <property type="entry name" value="GAL4"/>
    <property type="match status" value="1"/>
</dbReference>
<proteinExistence type="predicted"/>
<dbReference type="EMBL" id="JMSN01000006">
    <property type="protein sequence ID" value="KDN52872.1"/>
    <property type="molecule type" value="Genomic_DNA"/>
</dbReference>
<feature type="compositionally biased region" description="Polar residues" evidence="1">
    <location>
        <begin position="550"/>
        <end position="563"/>
    </location>
</feature>
<feature type="region of interest" description="Disordered" evidence="1">
    <location>
        <begin position="519"/>
        <end position="568"/>
    </location>
</feature>
<dbReference type="GO" id="GO:0000981">
    <property type="term" value="F:DNA-binding transcription factor activity, RNA polymerase II-specific"/>
    <property type="evidence" value="ECO:0007669"/>
    <property type="project" value="InterPro"/>
</dbReference>
<dbReference type="STRING" id="1037660.A0A066WG01"/>
<dbReference type="InterPro" id="IPR036864">
    <property type="entry name" value="Zn2-C6_fun-type_DNA-bd_sf"/>
</dbReference>
<dbReference type="AlphaFoldDB" id="A0A066WG01"/>
<dbReference type="InterPro" id="IPR001138">
    <property type="entry name" value="Zn2Cys6_DnaBD"/>
</dbReference>
<evidence type="ECO:0000313" key="4">
    <source>
        <dbReference type="Proteomes" id="UP000027361"/>
    </source>
</evidence>
<dbReference type="InParanoid" id="A0A066WG01"/>
<name>A0A066WG01_TILAU</name>
<comment type="caution">
    <text evidence="3">The sequence shown here is derived from an EMBL/GenBank/DDBJ whole genome shotgun (WGS) entry which is preliminary data.</text>
</comment>
<dbReference type="Proteomes" id="UP000027361">
    <property type="component" value="Unassembled WGS sequence"/>
</dbReference>
<dbReference type="OMA" id="ADFSWWD"/>
<feature type="compositionally biased region" description="Low complexity" evidence="1">
    <location>
        <begin position="530"/>
        <end position="545"/>
    </location>
</feature>
<organism evidence="3 4">
    <name type="scientific">Tilletiaria anomala (strain ATCC 24038 / CBS 436.72 / UBC 951)</name>
    <dbReference type="NCBI Taxonomy" id="1037660"/>
    <lineage>
        <taxon>Eukaryota</taxon>
        <taxon>Fungi</taxon>
        <taxon>Dikarya</taxon>
        <taxon>Basidiomycota</taxon>
        <taxon>Ustilaginomycotina</taxon>
        <taxon>Exobasidiomycetes</taxon>
        <taxon>Georgefischeriales</taxon>
        <taxon>Tilletiariaceae</taxon>
        <taxon>Tilletiaria</taxon>
    </lineage>
</organism>
<dbReference type="CDD" id="cd00067">
    <property type="entry name" value="GAL4"/>
    <property type="match status" value="1"/>
</dbReference>
<feature type="domain" description="Zn(2)-C6 fungal-type" evidence="2">
    <location>
        <begin position="74"/>
        <end position="107"/>
    </location>
</feature>
<dbReference type="SUPFAM" id="SSF57701">
    <property type="entry name" value="Zn2/Cys6 DNA-binding domain"/>
    <property type="match status" value="1"/>
</dbReference>
<dbReference type="PROSITE" id="PS00463">
    <property type="entry name" value="ZN2_CY6_FUNGAL_1"/>
    <property type="match status" value="1"/>
</dbReference>
<dbReference type="RefSeq" id="XP_013245711.1">
    <property type="nucleotide sequence ID" value="XM_013390257.1"/>
</dbReference>
<dbReference type="GO" id="GO:0008270">
    <property type="term" value="F:zinc ion binding"/>
    <property type="evidence" value="ECO:0007669"/>
    <property type="project" value="InterPro"/>
</dbReference>
<dbReference type="OrthoDB" id="39175at2759"/>
<gene>
    <name evidence="3" type="ORF">K437DRAFT_253816</name>
</gene>
<reference evidence="3 4" key="1">
    <citation type="submission" date="2014-05" db="EMBL/GenBank/DDBJ databases">
        <title>Draft genome sequence of a rare smut relative, Tilletiaria anomala UBC 951.</title>
        <authorList>
            <consortium name="DOE Joint Genome Institute"/>
            <person name="Toome M."/>
            <person name="Kuo A."/>
            <person name="Henrissat B."/>
            <person name="Lipzen A."/>
            <person name="Tritt A."/>
            <person name="Yoshinaga Y."/>
            <person name="Zane M."/>
            <person name="Barry K."/>
            <person name="Grigoriev I.V."/>
            <person name="Spatafora J.W."/>
            <person name="Aimea M.C."/>
        </authorList>
    </citation>
    <scope>NUCLEOTIDE SEQUENCE [LARGE SCALE GENOMIC DNA]</scope>
    <source>
        <strain evidence="3 4">UBC 951</strain>
    </source>
</reference>
<evidence type="ECO:0000259" key="2">
    <source>
        <dbReference type="PROSITE" id="PS50048"/>
    </source>
</evidence>
<accession>A0A066WG01</accession>
<evidence type="ECO:0000256" key="1">
    <source>
        <dbReference type="SAM" id="MobiDB-lite"/>
    </source>
</evidence>
<keyword evidence="4" id="KW-1185">Reference proteome</keyword>
<feature type="compositionally biased region" description="Polar residues" evidence="1">
    <location>
        <begin position="126"/>
        <end position="137"/>
    </location>
</feature>
<feature type="compositionally biased region" description="Polar residues" evidence="1">
    <location>
        <begin position="183"/>
        <end position="193"/>
    </location>
</feature>
<evidence type="ECO:0000313" key="3">
    <source>
        <dbReference type="EMBL" id="KDN52872.1"/>
    </source>
</evidence>
<dbReference type="Gene3D" id="4.10.240.10">
    <property type="entry name" value="Zn(2)-C6 fungal-type DNA-binding domain"/>
    <property type="match status" value="1"/>
</dbReference>
<dbReference type="Pfam" id="PF00172">
    <property type="entry name" value="Zn_clus"/>
    <property type="match status" value="1"/>
</dbReference>
<sequence>MAASAPPAPRAGADRRIGVGHRHTAAGADLNLEAAHEANVTVRSNRDHAHIVGHDGHIYTQGEAARLGLIIRSACKVCRDRKLKCDGRPIFEGGCMRCEKSGTDCRYEARQPIGRPKKRKADGELSQPSTPGSSPGLQSIPGIAPPSYWSNAEAVPTSVAGSRMSINPLLLTTSCANGVSHASPHQATQHPTHSPSSPSLSDLSIAAFLQSLDTLEIAASDGFSPTMLSQAVSGGSPPAGTAAPGSWNLAGSAILDPNVSYAVPADFSWWDLSKLTGDYPETTSNAANKSPNGIQNCGLIPAQSGPSGASDLATLGAARSPSLMCSRGPRCGMGKGRLITADGTRWQENDREVVSGAASVEEAAAVQAAPTADDGKVEASETVKSCCIAGPSMLEVSSAKSELAKAEPCCSKRANANSTLMKGHDHPSSYLEGQHRSTPSHSPYRAPAPLPTWTTYPASSSSSSFSSTATAAAAANAQSKRKVFCVPNPSGHGCTCLCDMSVALISVRQNLREAACAAGEPFDDSGKPRASSSATTALAPAASLSKTPGEPSSTESASPFTSASKRKVNPGTTLQLTLSTSQAVAAHCACSAECPTCRTDPSTQMSASLLVSTALQIYARAVKTLKEGIGGALSVSSGGMVTASSSAPLDIKIGDWRPSEANAHRIALFAMKLELRDLRNALGKVSDMARRKPPNAGGTPGDAAVAPSEAKGGTGTYLNPIDQLVLDKLHMQLGEILQTVEMLERSE</sequence>
<feature type="region of interest" description="Disordered" evidence="1">
    <location>
        <begin position="688"/>
        <end position="711"/>
    </location>
</feature>
<dbReference type="PROSITE" id="PS50048">
    <property type="entry name" value="ZN2_CY6_FUNGAL_2"/>
    <property type="match status" value="1"/>
</dbReference>
<feature type="region of interest" description="Disordered" evidence="1">
    <location>
        <begin position="180"/>
        <end position="200"/>
    </location>
</feature>
<protein>
    <recommendedName>
        <fullName evidence="2">Zn(2)-C6 fungal-type domain-containing protein</fullName>
    </recommendedName>
</protein>
<feature type="region of interest" description="Disordered" evidence="1">
    <location>
        <begin position="109"/>
        <end position="143"/>
    </location>
</feature>
<dbReference type="HOGENOM" id="CLU_372207_0_0_1"/>
<feature type="region of interest" description="Disordered" evidence="1">
    <location>
        <begin position="420"/>
        <end position="449"/>
    </location>
</feature>